<evidence type="ECO:0000313" key="2">
    <source>
        <dbReference type="Proteomes" id="UP000276133"/>
    </source>
</evidence>
<protein>
    <submittedName>
        <fullName evidence="1">Uncharacterized protein</fullName>
    </submittedName>
</protein>
<evidence type="ECO:0000313" key="1">
    <source>
        <dbReference type="EMBL" id="RNA17860.1"/>
    </source>
</evidence>
<name>A0A3M7R2N2_BRAPC</name>
<comment type="caution">
    <text evidence="1">The sequence shown here is derived from an EMBL/GenBank/DDBJ whole genome shotgun (WGS) entry which is preliminary data.</text>
</comment>
<keyword evidence="2" id="KW-1185">Reference proteome</keyword>
<accession>A0A3M7R2N2</accession>
<organism evidence="1 2">
    <name type="scientific">Brachionus plicatilis</name>
    <name type="common">Marine rotifer</name>
    <name type="synonym">Brachionus muelleri</name>
    <dbReference type="NCBI Taxonomy" id="10195"/>
    <lineage>
        <taxon>Eukaryota</taxon>
        <taxon>Metazoa</taxon>
        <taxon>Spiralia</taxon>
        <taxon>Gnathifera</taxon>
        <taxon>Rotifera</taxon>
        <taxon>Eurotatoria</taxon>
        <taxon>Monogononta</taxon>
        <taxon>Pseudotrocha</taxon>
        <taxon>Ploima</taxon>
        <taxon>Brachionidae</taxon>
        <taxon>Brachionus</taxon>
    </lineage>
</organism>
<dbReference type="AlphaFoldDB" id="A0A3M7R2N2"/>
<proteinExistence type="predicted"/>
<dbReference type="Proteomes" id="UP000276133">
    <property type="component" value="Unassembled WGS sequence"/>
</dbReference>
<reference evidence="1 2" key="1">
    <citation type="journal article" date="2018" name="Sci. Rep.">
        <title>Genomic signatures of local adaptation to the degree of environmental predictability in rotifers.</title>
        <authorList>
            <person name="Franch-Gras L."/>
            <person name="Hahn C."/>
            <person name="Garcia-Roger E.M."/>
            <person name="Carmona M.J."/>
            <person name="Serra M."/>
            <person name="Gomez A."/>
        </authorList>
    </citation>
    <scope>NUCLEOTIDE SEQUENCE [LARGE SCALE GENOMIC DNA]</scope>
    <source>
        <strain evidence="1">HYR1</strain>
    </source>
</reference>
<dbReference type="EMBL" id="REGN01004358">
    <property type="protein sequence ID" value="RNA17860.1"/>
    <property type="molecule type" value="Genomic_DNA"/>
</dbReference>
<gene>
    <name evidence="1" type="ORF">BpHYR1_015918</name>
</gene>
<sequence length="85" mass="9726">MGSIIPLRVLTLVTHCHPQIYMSIDYEHGGQGFIVLVSARKIVVAEKMVYNYSTVKAKFMRMPMVAKKSYFHAIVGFIFRDKGMK</sequence>